<feature type="non-terminal residue" evidence="1">
    <location>
        <position position="1"/>
    </location>
</feature>
<name>X1NN00_9ZZZZ</name>
<accession>X1NN00</accession>
<dbReference type="EMBL" id="BARV01025510">
    <property type="protein sequence ID" value="GAI44958.1"/>
    <property type="molecule type" value="Genomic_DNA"/>
</dbReference>
<dbReference type="AlphaFoldDB" id="X1NN00"/>
<comment type="caution">
    <text evidence="1">The sequence shown here is derived from an EMBL/GenBank/DDBJ whole genome shotgun (WGS) entry which is preliminary data.</text>
</comment>
<evidence type="ECO:0000313" key="1">
    <source>
        <dbReference type="EMBL" id="GAI44958.1"/>
    </source>
</evidence>
<reference evidence="1" key="1">
    <citation type="journal article" date="2014" name="Front. Microbiol.">
        <title>High frequency of phylogenetically diverse reductive dehalogenase-homologous genes in deep subseafloor sedimentary metagenomes.</title>
        <authorList>
            <person name="Kawai M."/>
            <person name="Futagami T."/>
            <person name="Toyoda A."/>
            <person name="Takaki Y."/>
            <person name="Nishi S."/>
            <person name="Hori S."/>
            <person name="Arai W."/>
            <person name="Tsubouchi T."/>
            <person name="Morono Y."/>
            <person name="Uchiyama I."/>
            <person name="Ito T."/>
            <person name="Fujiyama A."/>
            <person name="Inagaki F."/>
            <person name="Takami H."/>
        </authorList>
    </citation>
    <scope>NUCLEOTIDE SEQUENCE</scope>
    <source>
        <strain evidence="1">Expedition CK06-06</strain>
    </source>
</reference>
<protein>
    <submittedName>
        <fullName evidence="1">Uncharacterized protein</fullName>
    </submittedName>
</protein>
<organism evidence="1">
    <name type="scientific">marine sediment metagenome</name>
    <dbReference type="NCBI Taxonomy" id="412755"/>
    <lineage>
        <taxon>unclassified sequences</taxon>
        <taxon>metagenomes</taxon>
        <taxon>ecological metagenomes</taxon>
    </lineage>
</organism>
<proteinExistence type="predicted"/>
<gene>
    <name evidence="1" type="ORF">S06H3_41403</name>
</gene>
<sequence>SQYYDKANVNNSPGSGTGSGWISRVNLVSGLSVQEGIFPALSANSGLRTMTGINNSVIGQDHKLGMDAVH</sequence>